<keyword evidence="9" id="KW-0804">Transcription</keyword>
<dbReference type="InterPro" id="IPR036236">
    <property type="entry name" value="Znf_C2H2_sf"/>
</dbReference>
<dbReference type="GO" id="GO:0000978">
    <property type="term" value="F:RNA polymerase II cis-regulatory region sequence-specific DNA binding"/>
    <property type="evidence" value="ECO:0007669"/>
    <property type="project" value="TreeGrafter"/>
</dbReference>
<dbReference type="SMART" id="SM00355">
    <property type="entry name" value="ZnF_C2H2"/>
    <property type="match status" value="5"/>
</dbReference>
<dbReference type="GO" id="GO:0003700">
    <property type="term" value="F:DNA-binding transcription factor activity"/>
    <property type="evidence" value="ECO:0007669"/>
    <property type="project" value="TreeGrafter"/>
</dbReference>
<dbReference type="PROSITE" id="PS00028">
    <property type="entry name" value="ZINC_FINGER_C2H2_1"/>
    <property type="match status" value="4"/>
</dbReference>
<comment type="caution">
    <text evidence="14">The sequence shown here is derived from an EMBL/GenBank/DDBJ whole genome shotgun (WGS) entry which is preliminary data.</text>
</comment>
<dbReference type="GO" id="GO:0005634">
    <property type="term" value="C:nucleus"/>
    <property type="evidence" value="ECO:0007669"/>
    <property type="project" value="UniProtKB-SubCell"/>
</dbReference>
<dbReference type="InterPro" id="IPR051497">
    <property type="entry name" value="Dev/Hematopoietic_TF"/>
</dbReference>
<feature type="region of interest" description="Disordered" evidence="12">
    <location>
        <begin position="433"/>
        <end position="465"/>
    </location>
</feature>
<feature type="compositionally biased region" description="Low complexity" evidence="12">
    <location>
        <begin position="994"/>
        <end position="1021"/>
    </location>
</feature>
<feature type="compositionally biased region" description="Acidic residues" evidence="12">
    <location>
        <begin position="605"/>
        <end position="655"/>
    </location>
</feature>
<feature type="compositionally biased region" description="Polar residues" evidence="12">
    <location>
        <begin position="572"/>
        <end position="583"/>
    </location>
</feature>
<keyword evidence="6" id="KW-0862">Zinc</keyword>
<evidence type="ECO:0000256" key="6">
    <source>
        <dbReference type="ARBA" id="ARBA00022833"/>
    </source>
</evidence>
<dbReference type="EMBL" id="SDOV01000004">
    <property type="protein sequence ID" value="KAH7641572.1"/>
    <property type="molecule type" value="Genomic_DNA"/>
</dbReference>
<feature type="region of interest" description="Disordered" evidence="12">
    <location>
        <begin position="252"/>
        <end position="279"/>
    </location>
</feature>
<organism evidence="14">
    <name type="scientific">Dermatophagoides farinae</name>
    <name type="common">American house dust mite</name>
    <dbReference type="NCBI Taxonomy" id="6954"/>
    <lineage>
        <taxon>Eukaryota</taxon>
        <taxon>Metazoa</taxon>
        <taxon>Ecdysozoa</taxon>
        <taxon>Arthropoda</taxon>
        <taxon>Chelicerata</taxon>
        <taxon>Arachnida</taxon>
        <taxon>Acari</taxon>
        <taxon>Acariformes</taxon>
        <taxon>Sarcoptiformes</taxon>
        <taxon>Astigmata</taxon>
        <taxon>Psoroptidia</taxon>
        <taxon>Analgoidea</taxon>
        <taxon>Pyroglyphidae</taxon>
        <taxon>Dermatophagoidinae</taxon>
        <taxon>Dermatophagoides</taxon>
    </lineage>
</organism>
<evidence type="ECO:0000256" key="7">
    <source>
        <dbReference type="ARBA" id="ARBA00022843"/>
    </source>
</evidence>
<evidence type="ECO:0000256" key="4">
    <source>
        <dbReference type="ARBA" id="ARBA00022737"/>
    </source>
</evidence>
<feature type="region of interest" description="Disordered" evidence="12">
    <location>
        <begin position="1187"/>
        <end position="1224"/>
    </location>
</feature>
<evidence type="ECO:0000256" key="5">
    <source>
        <dbReference type="ARBA" id="ARBA00022771"/>
    </source>
</evidence>
<feature type="compositionally biased region" description="Polar residues" evidence="12">
    <location>
        <begin position="552"/>
        <end position="562"/>
    </location>
</feature>
<reference evidence="14" key="1">
    <citation type="submission" date="2020-06" db="EMBL/GenBank/DDBJ databases">
        <authorList>
            <person name="Ji K."/>
            <person name="Li J."/>
        </authorList>
    </citation>
    <scope>NUCLEOTIDE SEQUENCE</scope>
    <source>
        <strain evidence="14">JKM2019</strain>
        <tissue evidence="14">Whole body</tissue>
    </source>
</reference>
<keyword evidence="5 11" id="KW-0863">Zinc-finger</keyword>
<dbReference type="InterPro" id="IPR013087">
    <property type="entry name" value="Znf_C2H2_type"/>
</dbReference>
<evidence type="ECO:0000256" key="8">
    <source>
        <dbReference type="ARBA" id="ARBA00023015"/>
    </source>
</evidence>
<dbReference type="FunFam" id="3.30.160.60:FF:001175">
    <property type="entry name" value="Zinc finger, C2H2 type"/>
    <property type="match status" value="1"/>
</dbReference>
<keyword evidence="4" id="KW-0677">Repeat</keyword>
<feature type="compositionally biased region" description="Low complexity" evidence="12">
    <location>
        <begin position="584"/>
        <end position="604"/>
    </location>
</feature>
<proteinExistence type="predicted"/>
<feature type="compositionally biased region" description="Low complexity" evidence="12">
    <location>
        <begin position="534"/>
        <end position="550"/>
    </location>
</feature>
<dbReference type="GO" id="GO:0006357">
    <property type="term" value="P:regulation of transcription by RNA polymerase II"/>
    <property type="evidence" value="ECO:0007669"/>
    <property type="project" value="TreeGrafter"/>
</dbReference>
<feature type="domain" description="C2H2-type" evidence="13">
    <location>
        <begin position="501"/>
        <end position="529"/>
    </location>
</feature>
<comment type="subcellular location">
    <subcellularLocation>
        <location evidence="1">Nucleus</location>
    </subcellularLocation>
</comment>
<feature type="compositionally biased region" description="Low complexity" evidence="12">
    <location>
        <begin position="188"/>
        <end position="204"/>
    </location>
</feature>
<feature type="region of interest" description="Disordered" evidence="12">
    <location>
        <begin position="525"/>
        <end position="720"/>
    </location>
</feature>
<feature type="domain" description="C2H2-type" evidence="13">
    <location>
        <begin position="1093"/>
        <end position="1115"/>
    </location>
</feature>
<feature type="compositionally biased region" description="Polar residues" evidence="12">
    <location>
        <begin position="433"/>
        <end position="459"/>
    </location>
</feature>
<protein>
    <submittedName>
        <fullName evidence="14">Zinc finger domain-containing protein</fullName>
    </submittedName>
</protein>
<dbReference type="FunFam" id="3.30.160.60:FF:000046">
    <property type="entry name" value="Putative B-cell lymphoma/leukemia 11A"/>
    <property type="match status" value="1"/>
</dbReference>
<dbReference type="SUPFAM" id="SSF57667">
    <property type="entry name" value="beta-beta-alpha zinc fingers"/>
    <property type="match status" value="2"/>
</dbReference>
<evidence type="ECO:0000256" key="10">
    <source>
        <dbReference type="ARBA" id="ARBA00023242"/>
    </source>
</evidence>
<keyword evidence="10" id="KW-0539">Nucleus</keyword>
<accession>A0A9D4SH05</accession>
<feature type="compositionally biased region" description="Low complexity" evidence="12">
    <location>
        <begin position="821"/>
        <end position="851"/>
    </location>
</feature>
<reference evidence="14" key="2">
    <citation type="journal article" date="2021" name="World Allergy Organ. J.">
        <title>Chromosome-level assembly of Dermatophagoides farinae genome and transcriptome reveals two novel allergens Der f 37 and Der f 39.</title>
        <authorList>
            <person name="Chen J."/>
            <person name="Cai Z."/>
            <person name="Fan D."/>
            <person name="Hu J."/>
            <person name="Hou Y."/>
            <person name="He Y."/>
            <person name="Zhang Z."/>
            <person name="Zhao Z."/>
            <person name="Gao P."/>
            <person name="Hu W."/>
            <person name="Sun J."/>
            <person name="Li J."/>
            <person name="Ji K."/>
        </authorList>
    </citation>
    <scope>NUCLEOTIDE SEQUENCE</scope>
    <source>
        <strain evidence="14">JKM2019</strain>
    </source>
</reference>
<feature type="compositionally biased region" description="Polar residues" evidence="12">
    <location>
        <begin position="1044"/>
        <end position="1053"/>
    </location>
</feature>
<feature type="compositionally biased region" description="Low complexity" evidence="12">
    <location>
        <begin position="1187"/>
        <end position="1217"/>
    </location>
</feature>
<evidence type="ECO:0000256" key="11">
    <source>
        <dbReference type="PROSITE-ProRule" id="PRU00042"/>
    </source>
</evidence>
<feature type="region of interest" description="Disordered" evidence="12">
    <location>
        <begin position="969"/>
        <end position="1058"/>
    </location>
</feature>
<dbReference type="PANTHER" id="PTHR45993">
    <property type="entry name" value="B-CELL LYMPHOMA/LEUKEMIA 11"/>
    <property type="match status" value="1"/>
</dbReference>
<feature type="region of interest" description="Disordered" evidence="12">
    <location>
        <begin position="813"/>
        <end position="851"/>
    </location>
</feature>
<feature type="region of interest" description="Disordered" evidence="12">
    <location>
        <begin position="184"/>
        <end position="211"/>
    </location>
</feature>
<evidence type="ECO:0000256" key="2">
    <source>
        <dbReference type="ARBA" id="ARBA00022499"/>
    </source>
</evidence>
<evidence type="ECO:0000256" key="12">
    <source>
        <dbReference type="SAM" id="MobiDB-lite"/>
    </source>
</evidence>
<feature type="domain" description="C2H2-type" evidence="13">
    <location>
        <begin position="1065"/>
        <end position="1092"/>
    </location>
</feature>
<evidence type="ECO:0000256" key="1">
    <source>
        <dbReference type="ARBA" id="ARBA00004123"/>
    </source>
</evidence>
<gene>
    <name evidence="14" type="ORF">HUG17_4617</name>
</gene>
<sequence length="1224" mass="132341">MSRRKQENPQPRKRLVNQPLSQICSTCKKVFTSPWLLMQHAQNDHGLKIYEEIDEMDSFSTAASATAAATMDVSNEFVSNPKIMMNGHQSSSASSSSTHLLPTIKSGLNGNISTTTQLWNGQTTNTSPVSNINLQSMAALMTSAGFNLTSTQLEAILRSTSQSTNIPSSTASLLQAITAAVTANPMTSNRGGNSQNNHQNNGNRTQMSTTSHQTDLLGHLATSHPSSHPNPLLNDLFSIGGPNAGLETTTQVTMPPTTNHHKRGEGNNNNINNKQPQQTNTMNPVAAAALNSTLANFTSHFLDASNATAAFDLYSRQMRQLANTMAPSLSLPPTTAISTPNSTSLMNTASVVSSSPSTITTSSLPSNNNNLTNTTSSSSLTTNRKHHYQQSTINNNNNSPVVLSPLALPLNNNNITDTNRQLSSPLMNINNQHSRPNSTSSSIDMHPTSRLTSPDNIPLSNGRIFKEEDGNNTVFTKRSPITDDSKIQHKESTALNARRPLKCEFCGLGFKKVMKLRRHLKRVHKAKKQNGFANQLQQNNNDNTDNSINDEISLNQDDSSTVIDDEKPAIITNGSDSLTMESLQNNDDNSQSNHGTTNNNNESVSVEEIDGEDDDDDDDDNEEMEIGVDEVDDEEEEGHEEIDDEDEENEIDDNDDHMAKDVKRSKSINGDLMAEDLSSRSSAKLSDSGKNGPIKTSAIDGAGLHHSTLSPPFSPRSGSDIRPLSMPKSANNHIPLAKGTSAMNMNMQNILGEMMEKMGFPNPQYNDAYKQIMEESSKVFNNYFSNASKTERANMENLFANNGIMVLNNLLNNKQQSPQGSTPTSTRSSNNNNNTNANTGSSIPPNNNNNSSLLGANFNDLMSGLQNPNAANLNLLAGNFLNSAFDPTTFDSKKFKLDFINHDQQTTAMAAMANNPLYSNLWPPSMGPNPFTNFTTSATTGMNPDAAVEFLRSTSNKLSMTDATSAFGKSAGATSLPPPLTTAQNHHSNGGGDSTTNSNGIHRTNGTTLRNSLLSNNSSPLARIGNHHQSGHRSISGHHGLRSSAVNSATTTTDGRRKEHRYRNDTCEYCGKVFKNCSNLTVHRRSHTGEKPYKCELCSYACAQSSKLTRHMKTHGRHGKDVYKCRFCDMPFSVPSTLEKHMRKCVVNQNNRNAAAAAAAAAAAGLSGHHGASPLANAELALLLQQQHQQLQSHHQTSHGGNGASVNVLSSASSATSNDKDSDL</sequence>
<feature type="compositionally biased region" description="Low complexity" evidence="12">
    <location>
        <begin position="679"/>
        <end position="688"/>
    </location>
</feature>
<dbReference type="AlphaFoldDB" id="A0A9D4SH05"/>
<evidence type="ECO:0000256" key="3">
    <source>
        <dbReference type="ARBA" id="ARBA00022723"/>
    </source>
</evidence>
<keyword evidence="2" id="KW-1017">Isopeptide bond</keyword>
<keyword evidence="7" id="KW-0832">Ubl conjugation</keyword>
<feature type="domain" description="C2H2-type" evidence="13">
    <location>
        <begin position="1123"/>
        <end position="1153"/>
    </location>
</feature>
<evidence type="ECO:0000313" key="14">
    <source>
        <dbReference type="EMBL" id="KAH7641572.1"/>
    </source>
</evidence>
<keyword evidence="3" id="KW-0479">Metal-binding</keyword>
<dbReference type="Proteomes" id="UP000828236">
    <property type="component" value="Unassembled WGS sequence"/>
</dbReference>
<name>A0A9D4SH05_DERFA</name>
<keyword evidence="8" id="KW-0805">Transcription regulation</keyword>
<dbReference type="PROSITE" id="PS50157">
    <property type="entry name" value="ZINC_FINGER_C2H2_2"/>
    <property type="match status" value="4"/>
</dbReference>
<feature type="compositionally biased region" description="Low complexity" evidence="12">
    <location>
        <begin position="354"/>
        <end position="382"/>
    </location>
</feature>
<feature type="compositionally biased region" description="Low complexity" evidence="12">
    <location>
        <begin position="267"/>
        <end position="279"/>
    </location>
</feature>
<feature type="region of interest" description="Disordered" evidence="12">
    <location>
        <begin position="354"/>
        <end position="385"/>
    </location>
</feature>
<evidence type="ECO:0000259" key="13">
    <source>
        <dbReference type="PROSITE" id="PS50157"/>
    </source>
</evidence>
<dbReference type="Pfam" id="PF00096">
    <property type="entry name" value="zf-C2H2"/>
    <property type="match status" value="3"/>
</dbReference>
<dbReference type="PANTHER" id="PTHR45993:SF6">
    <property type="entry name" value="C2H2-TYPE DOMAIN-CONTAINING PROTEIN"/>
    <property type="match status" value="1"/>
</dbReference>
<evidence type="ECO:0000256" key="9">
    <source>
        <dbReference type="ARBA" id="ARBA00023163"/>
    </source>
</evidence>
<dbReference type="Gene3D" id="3.30.160.60">
    <property type="entry name" value="Classic Zinc Finger"/>
    <property type="match status" value="3"/>
</dbReference>
<dbReference type="GO" id="GO:0008270">
    <property type="term" value="F:zinc ion binding"/>
    <property type="evidence" value="ECO:0007669"/>
    <property type="project" value="UniProtKB-KW"/>
</dbReference>
<feature type="compositionally biased region" description="Basic residues" evidence="12">
    <location>
        <begin position="1025"/>
        <end position="1041"/>
    </location>
</feature>